<dbReference type="GO" id="GO:0003755">
    <property type="term" value="F:peptidyl-prolyl cis-trans isomerase activity"/>
    <property type="evidence" value="ECO:0007669"/>
    <property type="project" value="UniProtKB-UniRule"/>
</dbReference>
<proteinExistence type="inferred from homology"/>
<dbReference type="PROSITE" id="PS50059">
    <property type="entry name" value="FKBP_PPIASE"/>
    <property type="match status" value="1"/>
</dbReference>
<dbReference type="SUPFAM" id="SSF54534">
    <property type="entry name" value="FKBP-like"/>
    <property type="match status" value="1"/>
</dbReference>
<protein>
    <recommendedName>
        <fullName evidence="6">Peptidyl-prolyl cis-trans isomerase</fullName>
        <ecNumber evidence="6">5.2.1.8</ecNumber>
    </recommendedName>
</protein>
<dbReference type="InterPro" id="IPR046357">
    <property type="entry name" value="PPIase_dom_sf"/>
</dbReference>
<dbReference type="Proteomes" id="UP000199031">
    <property type="component" value="Unassembled WGS sequence"/>
</dbReference>
<dbReference type="EC" id="5.2.1.8" evidence="6"/>
<comment type="similarity">
    <text evidence="2 6">Belongs to the FKBP-type PPIase family.</text>
</comment>
<keyword evidence="4 5" id="KW-0413">Isomerase</keyword>
<evidence type="ECO:0000259" key="7">
    <source>
        <dbReference type="PROSITE" id="PS50059"/>
    </source>
</evidence>
<evidence type="ECO:0000313" key="9">
    <source>
        <dbReference type="Proteomes" id="UP000199031"/>
    </source>
</evidence>
<dbReference type="PROSITE" id="PS51257">
    <property type="entry name" value="PROKAR_LIPOPROTEIN"/>
    <property type="match status" value="1"/>
</dbReference>
<keyword evidence="3 5" id="KW-0697">Rotamase</keyword>
<comment type="catalytic activity">
    <reaction evidence="1 5 6">
        <text>[protein]-peptidylproline (omega=180) = [protein]-peptidylproline (omega=0)</text>
        <dbReference type="Rhea" id="RHEA:16237"/>
        <dbReference type="Rhea" id="RHEA-COMP:10747"/>
        <dbReference type="Rhea" id="RHEA-COMP:10748"/>
        <dbReference type="ChEBI" id="CHEBI:83833"/>
        <dbReference type="ChEBI" id="CHEBI:83834"/>
        <dbReference type="EC" id="5.2.1.8"/>
    </reaction>
</comment>
<evidence type="ECO:0000313" key="8">
    <source>
        <dbReference type="EMBL" id="SFQ46674.1"/>
    </source>
</evidence>
<evidence type="ECO:0000256" key="3">
    <source>
        <dbReference type="ARBA" id="ARBA00023110"/>
    </source>
</evidence>
<dbReference type="Pfam" id="PF00254">
    <property type="entry name" value="FKBP_C"/>
    <property type="match status" value="1"/>
</dbReference>
<evidence type="ECO:0000256" key="2">
    <source>
        <dbReference type="ARBA" id="ARBA00006577"/>
    </source>
</evidence>
<name>A0A1I5YQV3_9BACT</name>
<dbReference type="RefSeq" id="WP_090662016.1">
    <property type="nucleotide sequence ID" value="NZ_FOXQ01000013.1"/>
</dbReference>
<evidence type="ECO:0000256" key="1">
    <source>
        <dbReference type="ARBA" id="ARBA00000971"/>
    </source>
</evidence>
<accession>A0A1I5YQV3</accession>
<dbReference type="Gene3D" id="3.10.50.40">
    <property type="match status" value="1"/>
</dbReference>
<dbReference type="STRING" id="1465490.SAMN05444277_113137"/>
<reference evidence="8 9" key="1">
    <citation type="submission" date="2016-10" db="EMBL/GenBank/DDBJ databases">
        <authorList>
            <person name="de Groot N.N."/>
        </authorList>
    </citation>
    <scope>NUCLEOTIDE SEQUENCE [LARGE SCALE GENOMIC DNA]</scope>
    <source>
        <strain evidence="8 9">DSM 28286</strain>
    </source>
</reference>
<dbReference type="AlphaFoldDB" id="A0A1I5YQV3"/>
<sequence length="157" mass="16986">MKNLLIIILGVFVFVACKKKNDACMPASAASEADQLAAFCNKYSINYTVDPNGIYYEIVEAGSGASPNLNSIITVAYTASTLDGNVVEDYTNTNNPLTSQLSEFIECWRIALPYIQRGGHIKMVAPSSLAYGCTGLTSENIPANSPLYYDIVLLNVE</sequence>
<keyword evidence="9" id="KW-1185">Reference proteome</keyword>
<evidence type="ECO:0000256" key="4">
    <source>
        <dbReference type="ARBA" id="ARBA00023235"/>
    </source>
</evidence>
<dbReference type="OrthoDB" id="9814548at2"/>
<dbReference type="InterPro" id="IPR001179">
    <property type="entry name" value="PPIase_FKBP_dom"/>
</dbReference>
<feature type="domain" description="PPIase FKBP-type" evidence="7">
    <location>
        <begin position="70"/>
        <end position="157"/>
    </location>
</feature>
<gene>
    <name evidence="8" type="ORF">SAMN05444277_113137</name>
</gene>
<evidence type="ECO:0000256" key="6">
    <source>
        <dbReference type="RuleBase" id="RU003915"/>
    </source>
</evidence>
<organism evidence="8 9">
    <name type="scientific">Parafilimonas terrae</name>
    <dbReference type="NCBI Taxonomy" id="1465490"/>
    <lineage>
        <taxon>Bacteria</taxon>
        <taxon>Pseudomonadati</taxon>
        <taxon>Bacteroidota</taxon>
        <taxon>Chitinophagia</taxon>
        <taxon>Chitinophagales</taxon>
        <taxon>Chitinophagaceae</taxon>
        <taxon>Parafilimonas</taxon>
    </lineage>
</organism>
<dbReference type="PANTHER" id="PTHR43811">
    <property type="entry name" value="FKBP-TYPE PEPTIDYL-PROLYL CIS-TRANS ISOMERASE FKPA"/>
    <property type="match status" value="1"/>
</dbReference>
<evidence type="ECO:0000256" key="5">
    <source>
        <dbReference type="PROSITE-ProRule" id="PRU00277"/>
    </source>
</evidence>
<dbReference type="PANTHER" id="PTHR43811:SF19">
    <property type="entry name" value="39 KDA FK506-BINDING NUCLEAR PROTEIN"/>
    <property type="match status" value="1"/>
</dbReference>
<dbReference type="EMBL" id="FOXQ01000013">
    <property type="protein sequence ID" value="SFQ46674.1"/>
    <property type="molecule type" value="Genomic_DNA"/>
</dbReference>